<dbReference type="Pfam" id="PF24793">
    <property type="entry name" value="GINT1_N"/>
    <property type="match status" value="1"/>
</dbReference>
<keyword evidence="4" id="KW-0614">Plasmid</keyword>
<reference evidence="4 5" key="1">
    <citation type="submission" date="2023-08" db="EMBL/GenBank/DDBJ databases">
        <title>Pathogen: clinical or host-associated sample.</title>
        <authorList>
            <person name="Hergert J."/>
            <person name="Casey R."/>
            <person name="Wagner J."/>
            <person name="Young E.L."/>
            <person name="Oakeson K.F."/>
        </authorList>
    </citation>
    <scope>NUCLEOTIDE SEQUENCE [LARGE SCALE GENOMIC DNA]</scope>
    <source>
        <strain evidence="4 5">UPHL-collab-2</strain>
        <plasmid evidence="4 5">unnamed1</plasmid>
    </source>
</reference>
<dbReference type="Gene3D" id="2.115.10.20">
    <property type="entry name" value="Glycosyl hydrolase domain, family 43"/>
    <property type="match status" value="1"/>
</dbReference>
<evidence type="ECO:0000256" key="2">
    <source>
        <dbReference type="ARBA" id="ARBA00023277"/>
    </source>
</evidence>
<dbReference type="RefSeq" id="WP_306161573.1">
    <property type="nucleotide sequence ID" value="NZ_CP132315.1"/>
</dbReference>
<organism evidence="4 5">
    <name type="scientific">Shinella oryzae</name>
    <dbReference type="NCBI Taxonomy" id="2871820"/>
    <lineage>
        <taxon>Bacteria</taxon>
        <taxon>Pseudomonadati</taxon>
        <taxon>Pseudomonadota</taxon>
        <taxon>Alphaproteobacteria</taxon>
        <taxon>Hyphomicrobiales</taxon>
        <taxon>Rhizobiaceae</taxon>
        <taxon>Shinella</taxon>
    </lineage>
</organism>
<dbReference type="InterPro" id="IPR023296">
    <property type="entry name" value="Glyco_hydro_beta-prop_sf"/>
</dbReference>
<keyword evidence="1" id="KW-0624">Polysaccharide degradation</keyword>
<dbReference type="SUPFAM" id="SSF75005">
    <property type="entry name" value="Arabinanase/levansucrase/invertase"/>
    <property type="match status" value="1"/>
</dbReference>
<accession>A0ABY9K954</accession>
<keyword evidence="5" id="KW-1185">Reference proteome</keyword>
<dbReference type="PANTHER" id="PTHR43772">
    <property type="entry name" value="ENDO-1,4-BETA-XYLANASE"/>
    <property type="match status" value="1"/>
</dbReference>
<evidence type="ECO:0000313" key="4">
    <source>
        <dbReference type="EMBL" id="WLS05097.1"/>
    </source>
</evidence>
<feature type="domain" description="Glucosamine inositolphosphorylceramide transferase 1 N-terminal" evidence="3">
    <location>
        <begin position="164"/>
        <end position="364"/>
    </location>
</feature>
<proteinExistence type="predicted"/>
<dbReference type="InterPro" id="IPR056442">
    <property type="entry name" value="GINT1_N"/>
</dbReference>
<protein>
    <recommendedName>
        <fullName evidence="3">Glucosamine inositolphosphorylceramide transferase 1 N-terminal domain-containing protein</fullName>
    </recommendedName>
</protein>
<evidence type="ECO:0000259" key="3">
    <source>
        <dbReference type="Pfam" id="PF24793"/>
    </source>
</evidence>
<dbReference type="PANTHER" id="PTHR43772:SF2">
    <property type="entry name" value="PUTATIVE (AFU_ORTHOLOGUE AFUA_2G04480)-RELATED"/>
    <property type="match status" value="1"/>
</dbReference>
<dbReference type="EMBL" id="CP132315">
    <property type="protein sequence ID" value="WLS05097.1"/>
    <property type="molecule type" value="Genomic_DNA"/>
</dbReference>
<keyword evidence="2" id="KW-0119">Carbohydrate metabolism</keyword>
<name>A0ABY9K954_9HYPH</name>
<dbReference type="Proteomes" id="UP001225788">
    <property type="component" value="Plasmid unnamed1"/>
</dbReference>
<dbReference type="InterPro" id="IPR052176">
    <property type="entry name" value="Glycosyl_Hydrlase_43_Enz"/>
</dbReference>
<keyword evidence="1" id="KW-0858">Xylan degradation</keyword>
<geneLocation type="plasmid" evidence="4 5">
    <name>unnamed1</name>
</geneLocation>
<sequence length="409" mass="44859">MLRLVLTDGSSDSDVPTITLRCAGSVLGVNTANAVATGALPFIEAILDGQTIVDRAFPMIDRREATSLGLEDILARAVTLLLSVVRAFAEDRLAPLAETSNAERSNASFFLPYVTRALPRLGREAVRRARFHHAHWRVGYRFTDGPGVAESGRLGTGWTAIPDTPGRFYADPFAFHWQGRPQIFVEDYVQADRKAVISVAEFKDDGSLQAPRVVLDEPHHLSYPQVFARDGAIWMLPEASTSGKLTLYRALSFPDAWQPDAVLIEGEISDATLLEHNGSLWLFATDRDGFGSTSDTLVVFQAPRLLGPWRPHHLNPILIDRRRARPGGAIQRDAAGRLLLPVQDGTHGYGGGLGVAHLLELDSETVRFGEPSAVSTSGDWPHRRIHTLNRSGSLEVIDGIAAMPRRWRS</sequence>
<evidence type="ECO:0000313" key="5">
    <source>
        <dbReference type="Proteomes" id="UP001225788"/>
    </source>
</evidence>
<gene>
    <name evidence="4" type="ORF">Q9315_23310</name>
</gene>
<evidence type="ECO:0000256" key="1">
    <source>
        <dbReference type="ARBA" id="ARBA00022651"/>
    </source>
</evidence>